<reference evidence="2" key="1">
    <citation type="journal article" date="2014" name="Int. J. Syst. Evol. Microbiol.">
        <title>Complete genome sequence of Corynebacterium casei LMG S-19264T (=DSM 44701T), isolated from a smear-ripened cheese.</title>
        <authorList>
            <consortium name="US DOE Joint Genome Institute (JGI-PGF)"/>
            <person name="Walter F."/>
            <person name="Albersmeier A."/>
            <person name="Kalinowski J."/>
            <person name="Ruckert C."/>
        </authorList>
    </citation>
    <scope>NUCLEOTIDE SEQUENCE</scope>
    <source>
        <strain evidence="2">CGMCC 1.15958</strain>
    </source>
</reference>
<name>A0A916YNI9_9BACT</name>
<dbReference type="Proteomes" id="UP000609064">
    <property type="component" value="Unassembled WGS sequence"/>
</dbReference>
<evidence type="ECO:0000313" key="3">
    <source>
        <dbReference type="Proteomes" id="UP000609064"/>
    </source>
</evidence>
<reference evidence="2" key="2">
    <citation type="submission" date="2020-09" db="EMBL/GenBank/DDBJ databases">
        <authorList>
            <person name="Sun Q."/>
            <person name="Zhou Y."/>
        </authorList>
    </citation>
    <scope>NUCLEOTIDE SEQUENCE</scope>
    <source>
        <strain evidence="2">CGMCC 1.15958</strain>
    </source>
</reference>
<gene>
    <name evidence="2" type="ORF">GCM10011514_16620</name>
</gene>
<keyword evidence="1" id="KW-1133">Transmembrane helix</keyword>
<keyword evidence="1" id="KW-0472">Membrane</keyword>
<dbReference type="AlphaFoldDB" id="A0A916YNI9"/>
<sequence>MVKNYEALKLLSEIIIESKSVTEIRREQKIVLEVEQSINLTLVDVCKNLNLNLTQKENIFEITFPKSYFLTEIDFMSRYSFSSEDEFDSSEVVIFNFNGKLQVKSENDIFNTENSLIYNFKSYKFLLDYLSKKEEFLEHINSQTREMILVGKNSKKNAVIKIRYNHNEARVAYLENLAPSIELIFKSFKDKEFIYLFRDRVVDFLSTNISEKDSFFLVVKNLPNLLKEAEIDFQFYLKKFNFENIKNRFRDDRIKYFDSLDKHLDNIGKQIAAVPLSFSAVAFAEYQVKDTFLILWLIFFGILIYTYLSWKMLNLSLFDVEKLEEDLVNEYENIKKDYQDMLVSLDSDFAKIWQKIDNFKDIIKYVKYSLIALLCLFILFSIYLNFFTETAKVKDYILTL</sequence>
<dbReference type="RefSeq" id="WP_188765598.1">
    <property type="nucleotide sequence ID" value="NZ_BMKK01000003.1"/>
</dbReference>
<feature type="transmembrane region" description="Helical" evidence="1">
    <location>
        <begin position="365"/>
        <end position="386"/>
    </location>
</feature>
<accession>A0A916YNI9</accession>
<proteinExistence type="predicted"/>
<evidence type="ECO:0000313" key="2">
    <source>
        <dbReference type="EMBL" id="GGD53178.1"/>
    </source>
</evidence>
<feature type="transmembrane region" description="Helical" evidence="1">
    <location>
        <begin position="291"/>
        <end position="308"/>
    </location>
</feature>
<evidence type="ECO:0000256" key="1">
    <source>
        <dbReference type="SAM" id="Phobius"/>
    </source>
</evidence>
<keyword evidence="3" id="KW-1185">Reference proteome</keyword>
<comment type="caution">
    <text evidence="2">The sequence shown here is derived from an EMBL/GenBank/DDBJ whole genome shotgun (WGS) entry which is preliminary data.</text>
</comment>
<organism evidence="2 3">
    <name type="scientific">Emticicia aquatilis</name>
    <dbReference type="NCBI Taxonomy" id="1537369"/>
    <lineage>
        <taxon>Bacteria</taxon>
        <taxon>Pseudomonadati</taxon>
        <taxon>Bacteroidota</taxon>
        <taxon>Cytophagia</taxon>
        <taxon>Cytophagales</taxon>
        <taxon>Leadbetterellaceae</taxon>
        <taxon>Emticicia</taxon>
    </lineage>
</organism>
<dbReference type="EMBL" id="BMKK01000003">
    <property type="protein sequence ID" value="GGD53178.1"/>
    <property type="molecule type" value="Genomic_DNA"/>
</dbReference>
<protein>
    <submittedName>
        <fullName evidence="2">Uncharacterized protein</fullName>
    </submittedName>
</protein>
<keyword evidence="1" id="KW-0812">Transmembrane</keyword>